<dbReference type="EMBL" id="NQVE01000196">
    <property type="protein sequence ID" value="RAL39823.1"/>
    <property type="molecule type" value="Genomic_DNA"/>
</dbReference>
<comment type="caution">
    <text evidence="1">The sequence shown here is derived from an EMBL/GenBank/DDBJ whole genome shotgun (WGS) entry which is preliminary data.</text>
</comment>
<keyword evidence="2" id="KW-1185">Reference proteome</keyword>
<protein>
    <submittedName>
        <fullName evidence="1">Uncharacterized protein</fullName>
    </submittedName>
</protein>
<dbReference type="Proteomes" id="UP000249390">
    <property type="component" value="Unassembled WGS sequence"/>
</dbReference>
<evidence type="ECO:0000313" key="1">
    <source>
        <dbReference type="EMBL" id="RAL39823.1"/>
    </source>
</evidence>
<name>A0A328D7B8_9ASTE</name>
<evidence type="ECO:0000313" key="2">
    <source>
        <dbReference type="Proteomes" id="UP000249390"/>
    </source>
</evidence>
<sequence>MVPENESSSTTVTMIAFTNLHAQKRYYKHSSLFRDRNDSKVSIKSKFHGILKAGGIQSVQRHPHLGHLQSIHVRAFSKRKKKKEFPRRLSLRRPNFQRKVPSLTFPSSSQEISRDFFKDFHLRREKSAIFQQKVPFLANQH</sequence>
<dbReference type="AlphaFoldDB" id="A0A328D7B8"/>
<reference evidence="1 2" key="1">
    <citation type="submission" date="2018-06" db="EMBL/GenBank/DDBJ databases">
        <title>The Genome of Cuscuta australis (Dodder) Provides Insight into the Evolution of Plant Parasitism.</title>
        <authorList>
            <person name="Liu H."/>
        </authorList>
    </citation>
    <scope>NUCLEOTIDE SEQUENCE [LARGE SCALE GENOMIC DNA]</scope>
    <source>
        <strain evidence="2">cv. Yunnan</strain>
        <tissue evidence="1">Vines</tissue>
    </source>
</reference>
<accession>A0A328D7B8</accession>
<organism evidence="1 2">
    <name type="scientific">Cuscuta australis</name>
    <dbReference type="NCBI Taxonomy" id="267555"/>
    <lineage>
        <taxon>Eukaryota</taxon>
        <taxon>Viridiplantae</taxon>
        <taxon>Streptophyta</taxon>
        <taxon>Embryophyta</taxon>
        <taxon>Tracheophyta</taxon>
        <taxon>Spermatophyta</taxon>
        <taxon>Magnoliopsida</taxon>
        <taxon>eudicotyledons</taxon>
        <taxon>Gunneridae</taxon>
        <taxon>Pentapetalae</taxon>
        <taxon>asterids</taxon>
        <taxon>lamiids</taxon>
        <taxon>Solanales</taxon>
        <taxon>Convolvulaceae</taxon>
        <taxon>Cuscuteae</taxon>
        <taxon>Cuscuta</taxon>
        <taxon>Cuscuta subgen. Grammica</taxon>
        <taxon>Cuscuta sect. Cleistogrammica</taxon>
    </lineage>
</organism>
<proteinExistence type="predicted"/>
<gene>
    <name evidence="1" type="ORF">DM860_013024</name>
</gene>